<accession>A0A4S8KK51</accession>
<sequence>VRVLEYHRGVLFLTTNRIKTFDEAFLSRFSVAISYPELDQTGRFAVWSKFLELAGCQIVETVEPDQKDAISKSELMRLASEPFNGMEATNSSDSGRTIKNSVRTAQALALSTNSPLSLRHVRTVVNTQEKFLKEFSQSRGQKRNHEVLECEE</sequence>
<dbReference type="SUPFAM" id="SSF52540">
    <property type="entry name" value="P-loop containing nucleoside triphosphate hydrolases"/>
    <property type="match status" value="1"/>
</dbReference>
<dbReference type="EMBL" id="ML181460">
    <property type="protein sequence ID" value="THU75839.1"/>
    <property type="molecule type" value="Genomic_DNA"/>
</dbReference>
<reference evidence="1 2" key="1">
    <citation type="journal article" date="2019" name="Nat. Ecol. Evol.">
        <title>Megaphylogeny resolves global patterns of mushroom evolution.</title>
        <authorList>
            <person name="Varga T."/>
            <person name="Krizsan K."/>
            <person name="Foldi C."/>
            <person name="Dima B."/>
            <person name="Sanchez-Garcia M."/>
            <person name="Sanchez-Ramirez S."/>
            <person name="Szollosi G.J."/>
            <person name="Szarkandi J.G."/>
            <person name="Papp V."/>
            <person name="Albert L."/>
            <person name="Andreopoulos W."/>
            <person name="Angelini C."/>
            <person name="Antonin V."/>
            <person name="Barry K.W."/>
            <person name="Bougher N.L."/>
            <person name="Buchanan P."/>
            <person name="Buyck B."/>
            <person name="Bense V."/>
            <person name="Catcheside P."/>
            <person name="Chovatia M."/>
            <person name="Cooper J."/>
            <person name="Damon W."/>
            <person name="Desjardin D."/>
            <person name="Finy P."/>
            <person name="Geml J."/>
            <person name="Haridas S."/>
            <person name="Hughes K."/>
            <person name="Justo A."/>
            <person name="Karasinski D."/>
            <person name="Kautmanova I."/>
            <person name="Kiss B."/>
            <person name="Kocsube S."/>
            <person name="Kotiranta H."/>
            <person name="LaButti K.M."/>
            <person name="Lechner B.E."/>
            <person name="Liimatainen K."/>
            <person name="Lipzen A."/>
            <person name="Lukacs Z."/>
            <person name="Mihaltcheva S."/>
            <person name="Morgado L.N."/>
            <person name="Niskanen T."/>
            <person name="Noordeloos M.E."/>
            <person name="Ohm R.A."/>
            <person name="Ortiz-Santana B."/>
            <person name="Ovrebo C."/>
            <person name="Racz N."/>
            <person name="Riley R."/>
            <person name="Savchenko A."/>
            <person name="Shiryaev A."/>
            <person name="Soop K."/>
            <person name="Spirin V."/>
            <person name="Szebenyi C."/>
            <person name="Tomsovsky M."/>
            <person name="Tulloss R.E."/>
            <person name="Uehling J."/>
            <person name="Grigoriev I.V."/>
            <person name="Vagvolgyi C."/>
            <person name="Papp T."/>
            <person name="Martin F.M."/>
            <person name="Miettinen O."/>
            <person name="Hibbett D.S."/>
            <person name="Nagy L.G."/>
        </authorList>
    </citation>
    <scope>NUCLEOTIDE SEQUENCE [LARGE SCALE GENOMIC DNA]</scope>
    <source>
        <strain evidence="1 2">CBS 962.96</strain>
    </source>
</reference>
<evidence type="ECO:0008006" key="3">
    <source>
        <dbReference type="Google" id="ProtNLM"/>
    </source>
</evidence>
<dbReference type="PANTHER" id="PTHR46411:SF3">
    <property type="entry name" value="AAA+ ATPASE DOMAIN-CONTAINING PROTEIN"/>
    <property type="match status" value="1"/>
</dbReference>
<organism evidence="1 2">
    <name type="scientific">Dendrothele bispora (strain CBS 962.96)</name>
    <dbReference type="NCBI Taxonomy" id="1314807"/>
    <lineage>
        <taxon>Eukaryota</taxon>
        <taxon>Fungi</taxon>
        <taxon>Dikarya</taxon>
        <taxon>Basidiomycota</taxon>
        <taxon>Agaricomycotina</taxon>
        <taxon>Agaricomycetes</taxon>
        <taxon>Agaricomycetidae</taxon>
        <taxon>Agaricales</taxon>
        <taxon>Agaricales incertae sedis</taxon>
        <taxon>Dendrothele</taxon>
    </lineage>
</organism>
<dbReference type="AlphaFoldDB" id="A0A4S8KK51"/>
<dbReference type="OrthoDB" id="10042665at2759"/>
<dbReference type="Gene3D" id="3.40.50.300">
    <property type="entry name" value="P-loop containing nucleotide triphosphate hydrolases"/>
    <property type="match status" value="1"/>
</dbReference>
<feature type="non-terminal residue" evidence="1">
    <location>
        <position position="1"/>
    </location>
</feature>
<dbReference type="Proteomes" id="UP000297245">
    <property type="component" value="Unassembled WGS sequence"/>
</dbReference>
<gene>
    <name evidence="1" type="ORF">K435DRAFT_706297</name>
</gene>
<proteinExistence type="predicted"/>
<evidence type="ECO:0000313" key="2">
    <source>
        <dbReference type="Proteomes" id="UP000297245"/>
    </source>
</evidence>
<protein>
    <recommendedName>
        <fullName evidence="3">ATPase AAA-type core domain-containing protein</fullName>
    </recommendedName>
</protein>
<dbReference type="PANTHER" id="PTHR46411">
    <property type="entry name" value="FAMILY ATPASE, PUTATIVE-RELATED"/>
    <property type="match status" value="1"/>
</dbReference>
<keyword evidence="2" id="KW-1185">Reference proteome</keyword>
<name>A0A4S8KK51_DENBC</name>
<dbReference type="InterPro" id="IPR027417">
    <property type="entry name" value="P-loop_NTPase"/>
</dbReference>
<evidence type="ECO:0000313" key="1">
    <source>
        <dbReference type="EMBL" id="THU75839.1"/>
    </source>
</evidence>